<organism evidence="2 3">
    <name type="scientific">Mycolicibacterium litorale</name>
    <dbReference type="NCBI Taxonomy" id="758802"/>
    <lineage>
        <taxon>Bacteria</taxon>
        <taxon>Bacillati</taxon>
        <taxon>Actinomycetota</taxon>
        <taxon>Actinomycetes</taxon>
        <taxon>Mycobacteriales</taxon>
        <taxon>Mycobacteriaceae</taxon>
        <taxon>Mycolicibacterium</taxon>
    </lineage>
</organism>
<dbReference type="Proteomes" id="UP000466607">
    <property type="component" value="Chromosome"/>
</dbReference>
<protein>
    <recommendedName>
        <fullName evidence="1">DUF1330 domain-containing protein</fullName>
    </recommendedName>
</protein>
<dbReference type="PANTHER" id="PTHR41521:SF4">
    <property type="entry name" value="BLR0684 PROTEIN"/>
    <property type="match status" value="1"/>
</dbReference>
<dbReference type="InterPro" id="IPR010753">
    <property type="entry name" value="DUF1330"/>
</dbReference>
<name>A0AAD1MVX4_9MYCO</name>
<evidence type="ECO:0000313" key="3">
    <source>
        <dbReference type="Proteomes" id="UP000466607"/>
    </source>
</evidence>
<feature type="domain" description="DUF1330" evidence="1">
    <location>
        <begin position="2"/>
        <end position="94"/>
    </location>
</feature>
<gene>
    <name evidence="2" type="ORF">MLIT_34390</name>
</gene>
<dbReference type="Gene3D" id="3.30.70.100">
    <property type="match status" value="1"/>
</dbReference>
<evidence type="ECO:0000313" key="2">
    <source>
        <dbReference type="EMBL" id="BBY17847.1"/>
    </source>
</evidence>
<dbReference type="PANTHER" id="PTHR41521">
    <property type="match status" value="1"/>
</dbReference>
<proteinExistence type="predicted"/>
<reference evidence="2 3" key="1">
    <citation type="journal article" date="2019" name="Emerg. Microbes Infect.">
        <title>Comprehensive subspecies identification of 175 nontuberculous mycobacteria species based on 7547 genomic profiles.</title>
        <authorList>
            <person name="Matsumoto Y."/>
            <person name="Kinjo T."/>
            <person name="Motooka D."/>
            <person name="Nabeya D."/>
            <person name="Jung N."/>
            <person name="Uechi K."/>
            <person name="Horii T."/>
            <person name="Iida T."/>
            <person name="Fujita J."/>
            <person name="Nakamura S."/>
        </authorList>
    </citation>
    <scope>NUCLEOTIDE SEQUENCE [LARGE SCALE GENOMIC DNA]</scope>
    <source>
        <strain evidence="2 3">JCM 17423</strain>
    </source>
</reference>
<dbReference type="SUPFAM" id="SSF54909">
    <property type="entry name" value="Dimeric alpha+beta barrel"/>
    <property type="match status" value="1"/>
</dbReference>
<dbReference type="AlphaFoldDB" id="A0AAD1MVX4"/>
<dbReference type="RefSeq" id="WP_134054801.1">
    <property type="nucleotide sequence ID" value="NZ_AP022586.1"/>
</dbReference>
<sequence length="100" mass="11338">MTVYAVAQLRFTDRTAYDRYQAAFMEVFARYSGTLLAADEAPQTVEGEWTGDKVVLMSFPDEAEFRRWANSPEYQRISEDRRAGADTVVLLVHGLGAARR</sequence>
<accession>A0AAD1MVX4</accession>
<dbReference type="EMBL" id="AP022586">
    <property type="protein sequence ID" value="BBY17847.1"/>
    <property type="molecule type" value="Genomic_DNA"/>
</dbReference>
<dbReference type="InterPro" id="IPR011008">
    <property type="entry name" value="Dimeric_a/b-barrel"/>
</dbReference>
<keyword evidence="3" id="KW-1185">Reference proteome</keyword>
<evidence type="ECO:0000259" key="1">
    <source>
        <dbReference type="Pfam" id="PF07045"/>
    </source>
</evidence>
<dbReference type="Pfam" id="PF07045">
    <property type="entry name" value="DUF1330"/>
    <property type="match status" value="1"/>
</dbReference>